<dbReference type="EMBL" id="JNVN01000819">
    <property type="protein sequence ID" value="KHJ34553.1"/>
    <property type="molecule type" value="Genomic_DNA"/>
</dbReference>
<dbReference type="STRING" id="52586.A0A0B1P8H0"/>
<keyword evidence="2" id="KW-0175">Coiled coil</keyword>
<gene>
    <name evidence="4" type="ORF">EV44_g1172</name>
</gene>
<name>A0A0B1P8H0_UNCNE</name>
<dbReference type="PANTHER" id="PTHR28532">
    <property type="entry name" value="GEO13458P1"/>
    <property type="match status" value="1"/>
</dbReference>
<dbReference type="InterPro" id="IPR052436">
    <property type="entry name" value="LTO1_adapter"/>
</dbReference>
<dbReference type="InterPro" id="IPR019191">
    <property type="entry name" value="Essential_protein_Yae1_N"/>
</dbReference>
<dbReference type="AlphaFoldDB" id="A0A0B1P8H0"/>
<proteinExistence type="inferred from homology"/>
<protein>
    <submittedName>
        <fullName evidence="4">Putative duf1715 domain-containing protein</fullName>
    </submittedName>
</protein>
<organism evidence="4 5">
    <name type="scientific">Uncinula necator</name>
    <name type="common">Grape powdery mildew</name>
    <dbReference type="NCBI Taxonomy" id="52586"/>
    <lineage>
        <taxon>Eukaryota</taxon>
        <taxon>Fungi</taxon>
        <taxon>Dikarya</taxon>
        <taxon>Ascomycota</taxon>
        <taxon>Pezizomycotina</taxon>
        <taxon>Leotiomycetes</taxon>
        <taxon>Erysiphales</taxon>
        <taxon>Erysiphaceae</taxon>
        <taxon>Erysiphe</taxon>
    </lineage>
</organism>
<dbReference type="Proteomes" id="UP000030854">
    <property type="component" value="Unassembled WGS sequence"/>
</dbReference>
<evidence type="ECO:0000256" key="1">
    <source>
        <dbReference type="ARBA" id="ARBA00038090"/>
    </source>
</evidence>
<sequence>MSFGPFTEVLNLEQDFFQSGFEQGLIDGEAAGRSEGRTLGLEKGFEKFCEAGRLYGRSLIWANQQPYLPPKIDQETKKEDNVDENNGDIANQVRKSHVACTASISELDFALPPIPNYQKLSQRIKSLHDLMEPETLSFENTEEAMSDFDDRLKKARAKLRLIQKLIDEQRVDQDGKVKGAKKST</sequence>
<comment type="similarity">
    <text evidence="1">Belongs to the LTO1 family.</text>
</comment>
<feature type="domain" description="Essential protein Yae1 N-terminal" evidence="3">
    <location>
        <begin position="20"/>
        <end position="57"/>
    </location>
</feature>
<evidence type="ECO:0000313" key="5">
    <source>
        <dbReference type="Proteomes" id="UP000030854"/>
    </source>
</evidence>
<evidence type="ECO:0000259" key="3">
    <source>
        <dbReference type="Pfam" id="PF09811"/>
    </source>
</evidence>
<feature type="coiled-coil region" evidence="2">
    <location>
        <begin position="138"/>
        <end position="172"/>
    </location>
</feature>
<evidence type="ECO:0000256" key="2">
    <source>
        <dbReference type="SAM" id="Coils"/>
    </source>
</evidence>
<accession>A0A0B1P8H0</accession>
<comment type="caution">
    <text evidence="4">The sequence shown here is derived from an EMBL/GenBank/DDBJ whole genome shotgun (WGS) entry which is preliminary data.</text>
</comment>
<dbReference type="HOGENOM" id="CLU_093235_1_0_1"/>
<evidence type="ECO:0000313" key="4">
    <source>
        <dbReference type="EMBL" id="KHJ34553.1"/>
    </source>
</evidence>
<dbReference type="OMA" id="QFYNEGY"/>
<reference evidence="4 5" key="1">
    <citation type="journal article" date="2014" name="BMC Genomics">
        <title>Adaptive genomic structural variation in the grape powdery mildew pathogen, Erysiphe necator.</title>
        <authorList>
            <person name="Jones L."/>
            <person name="Riaz S."/>
            <person name="Morales-Cruz A."/>
            <person name="Amrine K.C."/>
            <person name="McGuire B."/>
            <person name="Gubler W.D."/>
            <person name="Walker M.A."/>
            <person name="Cantu D."/>
        </authorList>
    </citation>
    <scope>NUCLEOTIDE SEQUENCE [LARGE SCALE GENOMIC DNA]</scope>
    <source>
        <strain evidence="5">c</strain>
    </source>
</reference>
<dbReference type="Pfam" id="PF09811">
    <property type="entry name" value="Yae1_N"/>
    <property type="match status" value="1"/>
</dbReference>
<dbReference type="PANTHER" id="PTHR28532:SF1">
    <property type="entry name" value="ORAL CANCER OVEREXPRESSED 1"/>
    <property type="match status" value="1"/>
</dbReference>
<keyword evidence="5" id="KW-1185">Reference proteome</keyword>